<dbReference type="PANTHER" id="PTHR46553:SF3">
    <property type="entry name" value="ADENINE NUCLEOTIDE ALPHA HYDROLASES-LIKE SUPERFAMILY PROTEIN"/>
    <property type="match status" value="1"/>
</dbReference>
<protein>
    <submittedName>
        <fullName evidence="3">Nucleotide-binding universal stress UspA family protein</fullName>
    </submittedName>
</protein>
<proteinExistence type="predicted"/>
<gene>
    <name evidence="3" type="ORF">BJ981_007419</name>
</gene>
<evidence type="ECO:0000313" key="4">
    <source>
        <dbReference type="Proteomes" id="UP000588112"/>
    </source>
</evidence>
<dbReference type="AlphaFoldDB" id="A0A7W8ZDC0"/>
<comment type="caution">
    <text evidence="3">The sequence shown here is derived from an EMBL/GenBank/DDBJ whole genome shotgun (WGS) entry which is preliminary data.</text>
</comment>
<keyword evidence="4" id="KW-1185">Reference proteome</keyword>
<evidence type="ECO:0000313" key="3">
    <source>
        <dbReference type="EMBL" id="MBB5631633.1"/>
    </source>
</evidence>
<feature type="domain" description="UspA" evidence="2">
    <location>
        <begin position="7"/>
        <end position="141"/>
    </location>
</feature>
<dbReference type="RefSeq" id="WP_184618091.1">
    <property type="nucleotide sequence ID" value="NZ_BOOS01000009.1"/>
</dbReference>
<dbReference type="InterPro" id="IPR014729">
    <property type="entry name" value="Rossmann-like_a/b/a_fold"/>
</dbReference>
<feature type="region of interest" description="Disordered" evidence="1">
    <location>
        <begin position="145"/>
        <end position="179"/>
    </location>
</feature>
<organism evidence="3 4">
    <name type="scientific">Sphaerisporangium krabiense</name>
    <dbReference type="NCBI Taxonomy" id="763782"/>
    <lineage>
        <taxon>Bacteria</taxon>
        <taxon>Bacillati</taxon>
        <taxon>Actinomycetota</taxon>
        <taxon>Actinomycetes</taxon>
        <taxon>Streptosporangiales</taxon>
        <taxon>Streptosporangiaceae</taxon>
        <taxon>Sphaerisporangium</taxon>
    </lineage>
</organism>
<dbReference type="Pfam" id="PF00582">
    <property type="entry name" value="Usp"/>
    <property type="match status" value="1"/>
</dbReference>
<dbReference type="PANTHER" id="PTHR46553">
    <property type="entry name" value="ADENINE NUCLEOTIDE ALPHA HYDROLASES-LIKE SUPERFAMILY PROTEIN"/>
    <property type="match status" value="1"/>
</dbReference>
<accession>A0A7W8ZDC0</accession>
<dbReference type="EMBL" id="JACHBR010000003">
    <property type="protein sequence ID" value="MBB5631633.1"/>
    <property type="molecule type" value="Genomic_DNA"/>
</dbReference>
<name>A0A7W8ZDC0_9ACTN</name>
<sequence length="179" mass="19524">MSEERVERIVVGVDHRAESRGALAWAAAEAFRRGADLVVVHALEAPSPAPYAPVARRAEAERRRARERAALDRAVSAIEQRYPGLAVDRHLSGDNPVRDLLWHCEAADLLVVGSAPGGPETHLGPLLLACLRHAHCPIVVVNGGEESCDRPLPRPRTPYGDTPRRPRAEIPATRGPRFL</sequence>
<reference evidence="3 4" key="1">
    <citation type="submission" date="2020-08" db="EMBL/GenBank/DDBJ databases">
        <title>Sequencing the genomes of 1000 actinobacteria strains.</title>
        <authorList>
            <person name="Klenk H.-P."/>
        </authorList>
    </citation>
    <scope>NUCLEOTIDE SEQUENCE [LARGE SCALE GENOMIC DNA]</scope>
    <source>
        <strain evidence="3 4">DSM 45790</strain>
    </source>
</reference>
<dbReference type="Gene3D" id="3.40.50.620">
    <property type="entry name" value="HUPs"/>
    <property type="match status" value="1"/>
</dbReference>
<dbReference type="Proteomes" id="UP000588112">
    <property type="component" value="Unassembled WGS sequence"/>
</dbReference>
<dbReference type="InterPro" id="IPR006016">
    <property type="entry name" value="UspA"/>
</dbReference>
<evidence type="ECO:0000259" key="2">
    <source>
        <dbReference type="Pfam" id="PF00582"/>
    </source>
</evidence>
<evidence type="ECO:0000256" key="1">
    <source>
        <dbReference type="SAM" id="MobiDB-lite"/>
    </source>
</evidence>
<dbReference type="SUPFAM" id="SSF52402">
    <property type="entry name" value="Adenine nucleotide alpha hydrolases-like"/>
    <property type="match status" value="1"/>
</dbReference>